<dbReference type="CDD" id="cd02440">
    <property type="entry name" value="AdoMet_MTases"/>
    <property type="match status" value="1"/>
</dbReference>
<evidence type="ECO:0000256" key="1">
    <source>
        <dbReference type="ARBA" id="ARBA00022603"/>
    </source>
</evidence>
<evidence type="ECO:0000256" key="3">
    <source>
        <dbReference type="ARBA" id="ARBA00022691"/>
    </source>
</evidence>
<dbReference type="Gene3D" id="1.10.8.10">
    <property type="entry name" value="DNA helicase RuvA subunit, C-terminal domain"/>
    <property type="match status" value="1"/>
</dbReference>
<dbReference type="InterPro" id="IPR004556">
    <property type="entry name" value="HemK-like"/>
</dbReference>
<dbReference type="InterPro" id="IPR002052">
    <property type="entry name" value="DNA_methylase_N6_adenine_CS"/>
</dbReference>
<dbReference type="PROSITE" id="PS00092">
    <property type="entry name" value="N6_MTASE"/>
    <property type="match status" value="1"/>
</dbReference>
<feature type="binding site" evidence="5">
    <location>
        <begin position="191"/>
        <end position="195"/>
    </location>
    <ligand>
        <name>S-adenosyl-L-methionine</name>
        <dbReference type="ChEBI" id="CHEBI:59789"/>
    </ligand>
</feature>
<dbReference type="InterPro" id="IPR019874">
    <property type="entry name" value="RF_methyltr_PrmC"/>
</dbReference>
<sequence>MQPTKRGARLARRGDRKIARGALASTIAETDEPWTTRKLLRWTTRRFEERGLESPRVRAEMLLAHVLRTERLRLYMEAERPASPDELADFRGLVKRALRHEPVDHLVGTTPFFTLTLEVSPAVLVPRPSTEALVEHVLQAVRARAEREEEAEAPAEAKPRPGGDAPADRGPADAETAAVRGAGPVRVADVGTGSGAIALALLKSLPEASAVATDVSADALGVAARNAQRLGLAGRVDFREGSLLEPLAGERFDWLVSNPPYIPDAEWDAVEPGVKDHEPTLALRGGPDGLDLLRPLIAGAAGVLAPGGRAAFELAASHADAALELAVAAGWADAAVLPDHERLPRVLVGCPGG</sequence>
<name>I0IBR1_PHYMF</name>
<keyword evidence="3 5" id="KW-0949">S-adenosyl-L-methionine</keyword>
<feature type="domain" description="Methyltransferase small" evidence="7">
    <location>
        <begin position="186"/>
        <end position="262"/>
    </location>
</feature>
<dbReference type="EC" id="2.1.1.297" evidence="5"/>
<dbReference type="eggNOG" id="COG2890">
    <property type="taxonomic scope" value="Bacteria"/>
</dbReference>
<dbReference type="GO" id="GO:0003676">
    <property type="term" value="F:nucleic acid binding"/>
    <property type="evidence" value="ECO:0007669"/>
    <property type="project" value="InterPro"/>
</dbReference>
<keyword evidence="1 5" id="KW-0489">Methyltransferase</keyword>
<evidence type="ECO:0000259" key="8">
    <source>
        <dbReference type="Pfam" id="PF17827"/>
    </source>
</evidence>
<dbReference type="EMBL" id="AP012338">
    <property type="protein sequence ID" value="BAM02699.1"/>
    <property type="molecule type" value="Genomic_DNA"/>
</dbReference>
<feature type="binding site" evidence="5">
    <location>
        <position position="258"/>
    </location>
    <ligand>
        <name>S-adenosyl-L-methionine</name>
        <dbReference type="ChEBI" id="CHEBI:59789"/>
    </ligand>
</feature>
<dbReference type="GO" id="GO:0102559">
    <property type="term" value="F:peptide chain release factor N(5)-glutamine methyltransferase activity"/>
    <property type="evidence" value="ECO:0007669"/>
    <property type="project" value="UniProtKB-EC"/>
</dbReference>
<evidence type="ECO:0000256" key="6">
    <source>
        <dbReference type="SAM" id="MobiDB-lite"/>
    </source>
</evidence>
<reference evidence="9 10" key="1">
    <citation type="submission" date="2012-02" db="EMBL/GenBank/DDBJ databases">
        <title>Complete genome sequence of Phycisphaera mikurensis NBRC 102666.</title>
        <authorList>
            <person name="Ankai A."/>
            <person name="Hosoyama A."/>
            <person name="Terui Y."/>
            <person name="Sekine M."/>
            <person name="Fukai R."/>
            <person name="Kato Y."/>
            <person name="Nakamura S."/>
            <person name="Yamada-Narita S."/>
            <person name="Kawakoshi A."/>
            <person name="Fukunaga Y."/>
            <person name="Yamazaki S."/>
            <person name="Fujita N."/>
        </authorList>
    </citation>
    <scope>NUCLEOTIDE SEQUENCE [LARGE SCALE GENOMIC DNA]</scope>
    <source>
        <strain evidence="10">NBRC 102666 / KCTC 22515 / FYK2301M01</strain>
    </source>
</reference>
<comment type="function">
    <text evidence="5">Methylates the class 1 translation termination release factors RF1/PrfA and RF2/PrfB on the glutamine residue of the universally conserved GGQ motif.</text>
</comment>
<feature type="binding site" evidence="5">
    <location>
        <begin position="258"/>
        <end position="261"/>
    </location>
    <ligand>
        <name>substrate</name>
    </ligand>
</feature>
<comment type="catalytic activity">
    <reaction evidence="4 5">
        <text>L-glutaminyl-[peptide chain release factor] + S-adenosyl-L-methionine = N(5)-methyl-L-glutaminyl-[peptide chain release factor] + S-adenosyl-L-homocysteine + H(+)</text>
        <dbReference type="Rhea" id="RHEA:42896"/>
        <dbReference type="Rhea" id="RHEA-COMP:10271"/>
        <dbReference type="Rhea" id="RHEA-COMP:10272"/>
        <dbReference type="ChEBI" id="CHEBI:15378"/>
        <dbReference type="ChEBI" id="CHEBI:30011"/>
        <dbReference type="ChEBI" id="CHEBI:57856"/>
        <dbReference type="ChEBI" id="CHEBI:59789"/>
        <dbReference type="ChEBI" id="CHEBI:61891"/>
        <dbReference type="EC" id="2.1.1.297"/>
    </reaction>
</comment>
<evidence type="ECO:0000256" key="5">
    <source>
        <dbReference type="HAMAP-Rule" id="MF_02126"/>
    </source>
</evidence>
<feature type="binding site" evidence="5">
    <location>
        <position position="214"/>
    </location>
    <ligand>
        <name>S-adenosyl-L-methionine</name>
        <dbReference type="ChEBI" id="CHEBI:59789"/>
    </ligand>
</feature>
<dbReference type="STRING" id="1142394.PSMK_05400"/>
<keyword evidence="2 5" id="KW-0808">Transferase</keyword>
<accession>I0IBR1</accession>
<dbReference type="InterPro" id="IPR040758">
    <property type="entry name" value="PrmC_N"/>
</dbReference>
<dbReference type="Proteomes" id="UP000007881">
    <property type="component" value="Chromosome"/>
</dbReference>
<comment type="similarity">
    <text evidence="5">Belongs to the protein N5-glutamine methyltransferase family. PrmC subfamily.</text>
</comment>
<proteinExistence type="inferred from homology"/>
<dbReference type="KEGG" id="phm:PSMK_05400"/>
<gene>
    <name evidence="9" type="primary">hemK</name>
    <name evidence="5 9" type="synonym">prmC</name>
    <name evidence="9" type="ordered locus">PSMK_05400</name>
</gene>
<protein>
    <recommendedName>
        <fullName evidence="5">Release factor glutamine methyltransferase</fullName>
        <shortName evidence="5">RF MTase</shortName>
        <ecNumber evidence="5">2.1.1.297</ecNumber>
    </recommendedName>
    <alternativeName>
        <fullName evidence="5">N5-glutamine methyltransferase PrmC</fullName>
    </alternativeName>
    <alternativeName>
        <fullName evidence="5">Protein-(glutamine-N5) MTase PrmC</fullName>
    </alternativeName>
    <alternativeName>
        <fullName evidence="5">Protein-glutamine N-methyltransferase PrmC</fullName>
    </alternativeName>
</protein>
<dbReference type="InterPro" id="IPR007848">
    <property type="entry name" value="Small_mtfrase_dom"/>
</dbReference>
<evidence type="ECO:0000256" key="4">
    <source>
        <dbReference type="ARBA" id="ARBA00048391"/>
    </source>
</evidence>
<evidence type="ECO:0000313" key="9">
    <source>
        <dbReference type="EMBL" id="BAM02699.1"/>
    </source>
</evidence>
<keyword evidence="10" id="KW-1185">Reference proteome</keyword>
<dbReference type="HAMAP" id="MF_02126">
    <property type="entry name" value="RF_methyltr_PrmC"/>
    <property type="match status" value="1"/>
</dbReference>
<dbReference type="NCBIfam" id="TIGR00536">
    <property type="entry name" value="hemK_fam"/>
    <property type="match status" value="1"/>
</dbReference>
<dbReference type="InterPro" id="IPR029063">
    <property type="entry name" value="SAM-dependent_MTases_sf"/>
</dbReference>
<dbReference type="Pfam" id="PF17827">
    <property type="entry name" value="PrmC_N"/>
    <property type="match status" value="1"/>
</dbReference>
<dbReference type="InterPro" id="IPR050320">
    <property type="entry name" value="N5-glutamine_MTase"/>
</dbReference>
<dbReference type="Gene3D" id="3.40.50.150">
    <property type="entry name" value="Vaccinia Virus protein VP39"/>
    <property type="match status" value="1"/>
</dbReference>
<feature type="region of interest" description="Disordered" evidence="6">
    <location>
        <begin position="145"/>
        <end position="180"/>
    </location>
</feature>
<dbReference type="GO" id="GO:0032259">
    <property type="term" value="P:methylation"/>
    <property type="evidence" value="ECO:0007669"/>
    <property type="project" value="UniProtKB-KW"/>
</dbReference>
<evidence type="ECO:0000259" key="7">
    <source>
        <dbReference type="Pfam" id="PF05175"/>
    </source>
</evidence>
<dbReference type="AlphaFoldDB" id="I0IBR1"/>
<evidence type="ECO:0000256" key="2">
    <source>
        <dbReference type="ARBA" id="ARBA00022679"/>
    </source>
</evidence>
<dbReference type="SUPFAM" id="SSF53335">
    <property type="entry name" value="S-adenosyl-L-methionine-dependent methyltransferases"/>
    <property type="match status" value="1"/>
</dbReference>
<evidence type="ECO:0000313" key="10">
    <source>
        <dbReference type="Proteomes" id="UP000007881"/>
    </source>
</evidence>
<dbReference type="OrthoDB" id="9800643at2"/>
<dbReference type="Pfam" id="PF05175">
    <property type="entry name" value="MTS"/>
    <property type="match status" value="1"/>
</dbReference>
<feature type="compositionally biased region" description="Basic and acidic residues" evidence="6">
    <location>
        <begin position="155"/>
        <end position="172"/>
    </location>
</feature>
<dbReference type="PANTHER" id="PTHR18895:SF74">
    <property type="entry name" value="MTRF1L RELEASE FACTOR GLUTAMINE METHYLTRANSFERASE"/>
    <property type="match status" value="1"/>
</dbReference>
<organism evidence="9 10">
    <name type="scientific">Phycisphaera mikurensis (strain NBRC 102666 / KCTC 22515 / FYK2301M01)</name>
    <dbReference type="NCBI Taxonomy" id="1142394"/>
    <lineage>
        <taxon>Bacteria</taxon>
        <taxon>Pseudomonadati</taxon>
        <taxon>Planctomycetota</taxon>
        <taxon>Phycisphaerae</taxon>
        <taxon>Phycisphaerales</taxon>
        <taxon>Phycisphaeraceae</taxon>
        <taxon>Phycisphaera</taxon>
    </lineage>
</organism>
<feature type="domain" description="Release factor glutamine methyltransferase N-terminal" evidence="8">
    <location>
        <begin position="39"/>
        <end position="108"/>
    </location>
</feature>
<dbReference type="HOGENOM" id="CLU_018398_3_1_0"/>
<comment type="caution">
    <text evidence="5">Lacks conserved residue(s) required for the propagation of feature annotation.</text>
</comment>
<dbReference type="PANTHER" id="PTHR18895">
    <property type="entry name" value="HEMK METHYLTRANSFERASE"/>
    <property type="match status" value="1"/>
</dbReference>